<reference evidence="2" key="1">
    <citation type="journal article" date="2023" name="Plant J.">
        <title>The genome of the king protea, Protea cynaroides.</title>
        <authorList>
            <person name="Chang J."/>
            <person name="Duong T.A."/>
            <person name="Schoeman C."/>
            <person name="Ma X."/>
            <person name="Roodt D."/>
            <person name="Barker N."/>
            <person name="Li Z."/>
            <person name="Van de Peer Y."/>
            <person name="Mizrachi E."/>
        </authorList>
    </citation>
    <scope>NUCLEOTIDE SEQUENCE</scope>
    <source>
        <tissue evidence="2">Young leaves</tissue>
    </source>
</reference>
<keyword evidence="3" id="KW-1185">Reference proteome</keyword>
<gene>
    <name evidence="2" type="ORF">NE237_012220</name>
</gene>
<dbReference type="AlphaFoldDB" id="A0A9Q0H0N1"/>
<name>A0A9Q0H0N1_9MAGN</name>
<comment type="caution">
    <text evidence="2">The sequence shown here is derived from an EMBL/GenBank/DDBJ whole genome shotgun (WGS) entry which is preliminary data.</text>
</comment>
<evidence type="ECO:0000256" key="1">
    <source>
        <dbReference type="SAM" id="MobiDB-lite"/>
    </source>
</evidence>
<feature type="region of interest" description="Disordered" evidence="1">
    <location>
        <begin position="123"/>
        <end position="161"/>
    </location>
</feature>
<sequence length="161" mass="16359">MLLLEGKGQARPHLRRGGVVSSPGGGQVLLGGGGQVPPPTAFGGRGMRCLWGGVGNARREGQTPLGGGSGLPRGTPSGGGVGTSLGRRGRGAWTSLTLTGKHRLRGRSRILLGWRCRRCPGGRGPLGPTCRGSGVHSLGARRSHPGWPSPTSGGRPGRCHS</sequence>
<accession>A0A9Q0H0N1</accession>
<evidence type="ECO:0000313" key="2">
    <source>
        <dbReference type="EMBL" id="KAJ4955437.1"/>
    </source>
</evidence>
<evidence type="ECO:0000313" key="3">
    <source>
        <dbReference type="Proteomes" id="UP001141806"/>
    </source>
</evidence>
<dbReference type="EMBL" id="JAMYWD010000011">
    <property type="protein sequence ID" value="KAJ4955437.1"/>
    <property type="molecule type" value="Genomic_DNA"/>
</dbReference>
<proteinExistence type="predicted"/>
<feature type="region of interest" description="Disordered" evidence="1">
    <location>
        <begin position="58"/>
        <end position="89"/>
    </location>
</feature>
<dbReference type="Proteomes" id="UP001141806">
    <property type="component" value="Unassembled WGS sequence"/>
</dbReference>
<organism evidence="2 3">
    <name type="scientific">Protea cynaroides</name>
    <dbReference type="NCBI Taxonomy" id="273540"/>
    <lineage>
        <taxon>Eukaryota</taxon>
        <taxon>Viridiplantae</taxon>
        <taxon>Streptophyta</taxon>
        <taxon>Embryophyta</taxon>
        <taxon>Tracheophyta</taxon>
        <taxon>Spermatophyta</taxon>
        <taxon>Magnoliopsida</taxon>
        <taxon>Proteales</taxon>
        <taxon>Proteaceae</taxon>
        <taxon>Protea</taxon>
    </lineage>
</organism>
<feature type="compositionally biased region" description="Gly residues" evidence="1">
    <location>
        <begin position="64"/>
        <end position="83"/>
    </location>
</feature>
<protein>
    <submittedName>
        <fullName evidence="2">Uncharacterized protein</fullName>
    </submittedName>
</protein>